<feature type="signal peptide" evidence="4">
    <location>
        <begin position="1"/>
        <end position="17"/>
    </location>
</feature>
<reference evidence="6 7" key="1">
    <citation type="submission" date="2021-04" db="EMBL/GenBank/DDBJ databases">
        <authorList>
            <person name="Bliznina A."/>
        </authorList>
    </citation>
    <scope>NUCLEOTIDE SEQUENCE [LARGE SCALE GENOMIC DNA]</scope>
</reference>
<keyword evidence="7" id="KW-1185">Reference proteome</keyword>
<dbReference type="Proteomes" id="UP001158576">
    <property type="component" value="Chromosome 1"/>
</dbReference>
<dbReference type="Pfam" id="PF00431">
    <property type="entry name" value="CUB"/>
    <property type="match status" value="1"/>
</dbReference>
<feature type="disulfide bond" evidence="2">
    <location>
        <begin position="105"/>
        <end position="122"/>
    </location>
</feature>
<evidence type="ECO:0000259" key="5">
    <source>
        <dbReference type="PROSITE" id="PS01180"/>
    </source>
</evidence>
<comment type="caution">
    <text evidence="2">Lacks conserved residue(s) required for the propagation of feature annotation.</text>
</comment>
<dbReference type="Gene3D" id="2.60.120.290">
    <property type="entry name" value="Spermadhesin, CUB domain"/>
    <property type="match status" value="1"/>
</dbReference>
<evidence type="ECO:0000256" key="4">
    <source>
        <dbReference type="SAM" id="SignalP"/>
    </source>
</evidence>
<accession>A0ABN7SNM4</accession>
<feature type="domain" description="CUB" evidence="5">
    <location>
        <begin position="54"/>
        <end position="193"/>
    </location>
</feature>
<feature type="compositionally biased region" description="Acidic residues" evidence="3">
    <location>
        <begin position="135"/>
        <end position="145"/>
    </location>
</feature>
<sequence length="307" mass="35041">MKLLSILLGGSASFTTSEYSTSTTTEPTTPTDGYGWTTDWWETVMSTTSTGFFEYPNEYPPFSRCTWTINLGENKAFQIIPRAFDVNRTWRRTWNGWNVDYVLSCFYDHVTVNANGVERTFCGKNEDPVGRSVPDEDLDEFEPEEEGKHHDGDLSNVEEGFPIIVVPSGSAVVTFQSNWDYAKSGFELEIAELSRLQVIEIHAQRIFKSLPKNRFGERYQHRMERTFAQMKAAYTGDQCYEDNGFGEEAADINVFDENDMCKLNGQINAAINSFARNYACEGRGKVHRQIIRSARKTRNFYAAKNDC</sequence>
<keyword evidence="1 2" id="KW-1015">Disulfide bond</keyword>
<feature type="chain" id="PRO_5045827402" evidence="4">
    <location>
        <begin position="18"/>
        <end position="307"/>
    </location>
</feature>
<gene>
    <name evidence="6" type="ORF">OKIOD_LOCUS9865</name>
</gene>
<dbReference type="EMBL" id="OU015566">
    <property type="protein sequence ID" value="CAG5104113.1"/>
    <property type="molecule type" value="Genomic_DNA"/>
</dbReference>
<evidence type="ECO:0000313" key="6">
    <source>
        <dbReference type="EMBL" id="CAG5104113.1"/>
    </source>
</evidence>
<evidence type="ECO:0000256" key="3">
    <source>
        <dbReference type="SAM" id="MobiDB-lite"/>
    </source>
</evidence>
<feature type="region of interest" description="Disordered" evidence="3">
    <location>
        <begin position="125"/>
        <end position="153"/>
    </location>
</feature>
<dbReference type="PROSITE" id="PS01180">
    <property type="entry name" value="CUB"/>
    <property type="match status" value="1"/>
</dbReference>
<dbReference type="InterPro" id="IPR035914">
    <property type="entry name" value="Sperma_CUB_dom_sf"/>
</dbReference>
<keyword evidence="4" id="KW-0732">Signal</keyword>
<dbReference type="CDD" id="cd00041">
    <property type="entry name" value="CUB"/>
    <property type="match status" value="1"/>
</dbReference>
<evidence type="ECO:0000313" key="7">
    <source>
        <dbReference type="Proteomes" id="UP001158576"/>
    </source>
</evidence>
<protein>
    <submittedName>
        <fullName evidence="6">Oidioi.mRNA.OKI2018_I69.chr1.g1100.t1.cds</fullName>
    </submittedName>
</protein>
<evidence type="ECO:0000256" key="2">
    <source>
        <dbReference type="PROSITE-ProRule" id="PRU00059"/>
    </source>
</evidence>
<organism evidence="6 7">
    <name type="scientific">Oikopleura dioica</name>
    <name type="common">Tunicate</name>
    <dbReference type="NCBI Taxonomy" id="34765"/>
    <lineage>
        <taxon>Eukaryota</taxon>
        <taxon>Metazoa</taxon>
        <taxon>Chordata</taxon>
        <taxon>Tunicata</taxon>
        <taxon>Appendicularia</taxon>
        <taxon>Copelata</taxon>
        <taxon>Oikopleuridae</taxon>
        <taxon>Oikopleura</taxon>
    </lineage>
</organism>
<dbReference type="InterPro" id="IPR000859">
    <property type="entry name" value="CUB_dom"/>
</dbReference>
<evidence type="ECO:0000256" key="1">
    <source>
        <dbReference type="ARBA" id="ARBA00023157"/>
    </source>
</evidence>
<dbReference type="SUPFAM" id="SSF49854">
    <property type="entry name" value="Spermadhesin, CUB domain"/>
    <property type="match status" value="1"/>
</dbReference>
<name>A0ABN7SNM4_OIKDI</name>
<proteinExistence type="predicted"/>